<dbReference type="InterPro" id="IPR035203">
    <property type="entry name" value="Cdc24_OB3"/>
</dbReference>
<organism evidence="5 6">
    <name type="scientific">Rhodamnia argentea</name>
    <dbReference type="NCBI Taxonomy" id="178133"/>
    <lineage>
        <taxon>Eukaryota</taxon>
        <taxon>Viridiplantae</taxon>
        <taxon>Streptophyta</taxon>
        <taxon>Embryophyta</taxon>
        <taxon>Tracheophyta</taxon>
        <taxon>Spermatophyta</taxon>
        <taxon>Magnoliopsida</taxon>
        <taxon>eudicotyledons</taxon>
        <taxon>Gunneridae</taxon>
        <taxon>Pentapetalae</taxon>
        <taxon>rosids</taxon>
        <taxon>malvids</taxon>
        <taxon>Myrtales</taxon>
        <taxon>Myrtaceae</taxon>
        <taxon>Myrtoideae</taxon>
        <taxon>Myrteae</taxon>
        <taxon>Australasian group</taxon>
        <taxon>Rhodamnia</taxon>
    </lineage>
</organism>
<dbReference type="InterPro" id="IPR035200">
    <property type="entry name" value="Cdc24_OB2"/>
</dbReference>
<accession>A0A8B8Q0B7</accession>
<evidence type="ECO:0000313" key="6">
    <source>
        <dbReference type="RefSeq" id="XP_030539963.1"/>
    </source>
</evidence>
<evidence type="ECO:0000256" key="1">
    <source>
        <dbReference type="SAM" id="MobiDB-lite"/>
    </source>
</evidence>
<gene>
    <name evidence="6" type="primary">LOC115747807</name>
</gene>
<keyword evidence="5" id="KW-1185">Reference proteome</keyword>
<dbReference type="PANTHER" id="PTHR36033">
    <property type="entry name" value="NUCLEIC ACID-BINDING PROTEINS SUPERFAMILY"/>
    <property type="match status" value="1"/>
</dbReference>
<feature type="compositionally biased region" description="Basic and acidic residues" evidence="1">
    <location>
        <begin position="53"/>
        <end position="62"/>
    </location>
</feature>
<dbReference type="GeneID" id="115747807"/>
<dbReference type="Proteomes" id="UP000827889">
    <property type="component" value="Chromosome 1"/>
</dbReference>
<reference evidence="5" key="1">
    <citation type="submission" date="2025-05" db="UniProtKB">
        <authorList>
            <consortium name="RefSeq"/>
        </authorList>
    </citation>
    <scope>NUCLEOTIDE SEQUENCE [LARGE SCALE GENOMIC DNA]</scope>
</reference>
<dbReference type="PANTHER" id="PTHR36033:SF1">
    <property type="entry name" value="NUCLEIC ACID-BINDING PROTEINS SUPERFAMILY"/>
    <property type="match status" value="1"/>
</dbReference>
<evidence type="ECO:0000259" key="2">
    <source>
        <dbReference type="Pfam" id="PF17244"/>
    </source>
</evidence>
<dbReference type="InterPro" id="IPR035201">
    <property type="entry name" value="Cdc24_OB1"/>
</dbReference>
<feature type="region of interest" description="Disordered" evidence="1">
    <location>
        <begin position="49"/>
        <end position="68"/>
    </location>
</feature>
<feature type="domain" description="Cell division control protein 24 OB" evidence="2">
    <location>
        <begin position="422"/>
        <end position="642"/>
    </location>
</feature>
<dbReference type="Pfam" id="PF17244">
    <property type="entry name" value="CDC24_OB3"/>
    <property type="match status" value="1"/>
</dbReference>
<evidence type="ECO:0000259" key="3">
    <source>
        <dbReference type="Pfam" id="PF17245"/>
    </source>
</evidence>
<evidence type="ECO:0000313" key="5">
    <source>
        <dbReference type="Proteomes" id="UP000827889"/>
    </source>
</evidence>
<feature type="domain" description="Cell division control protein 24 OB" evidence="3">
    <location>
        <begin position="172"/>
        <end position="302"/>
    </location>
</feature>
<sequence length="683" mass="75712">MSALAADNIFSPDASGDSLAMEISYRDENPREDREDPFLAFVEQARSVLSPGKQDEAGRDAEGNGAEAAGPSWSWIVSRILRTCVAYSSGITAAILLSDLSQAWNEQQRSGASKRRPGCINILKKNHRRTKLPNTVTIDSIYEKKFLSLSSVLEAVVVDAFVLPGTNVYMLTLGDFWSSNTIDLYLHRRYYDLVNPPNGILKKGREIFLTGCHLRTAAEGSGYPRLLPTEYLVILLDEDQDDDAILLGAQFCSDYFAAISLDAVNRGVSYSLYARIETIGPVEIQGNSSSLQRQKITLVDNDGSKLKFLLWGDQIILANLFSIGSMIALDRPYIANCIESALEAAEELCLEYGSATQVYLVPFIQHEEQVYVALSQNRCQGSRLLAAVDPTQSQMVSQVTLPCDSQGSIDFTNYPFQSFVVDLRDKMTGISLYGVVTDVYKEVNTSGVIFSLRIEDPTGAVWARLHFSKSWSLKRLSCGHTIYISGLTCSMTKNKRLEVLWFENDGRASLVNLSSLPAMLNSSCLHRLSCISDLSSHSSSAQISKVWLDQIEHCQVDVRLSHARCGHFVRKTPTGNLECSFCRFGCDSDVVSTFSVRIVLADETGKICAWCTGQTASELLQITPDEFDRLPEDEQLIYPSSLENEKFIVAVVSFRRHGYGLSASLSLESDTVQWEITGALRYD</sequence>
<dbReference type="Pfam" id="PF17246">
    <property type="entry name" value="CDC24_OB1"/>
    <property type="match status" value="1"/>
</dbReference>
<dbReference type="KEGG" id="rarg:115747807"/>
<proteinExistence type="predicted"/>
<dbReference type="InterPro" id="IPR012340">
    <property type="entry name" value="NA-bd_OB-fold"/>
</dbReference>
<dbReference type="AlphaFoldDB" id="A0A8B8Q0B7"/>
<dbReference type="RefSeq" id="XP_030539963.1">
    <property type="nucleotide sequence ID" value="XM_030684103.1"/>
</dbReference>
<protein>
    <submittedName>
        <fullName evidence="6">Uncharacterized protein LOC115747807 isoform X1</fullName>
    </submittedName>
</protein>
<dbReference type="SUPFAM" id="SSF50249">
    <property type="entry name" value="Nucleic acid-binding proteins"/>
    <property type="match status" value="1"/>
</dbReference>
<feature type="domain" description="Cell division control protein 24 OB" evidence="4">
    <location>
        <begin position="38"/>
        <end position="167"/>
    </location>
</feature>
<dbReference type="Gene3D" id="2.40.50.140">
    <property type="entry name" value="Nucleic acid-binding proteins"/>
    <property type="match status" value="1"/>
</dbReference>
<dbReference type="OrthoDB" id="10265890at2759"/>
<dbReference type="Pfam" id="PF17245">
    <property type="entry name" value="CDC24_OB2"/>
    <property type="match status" value="1"/>
</dbReference>
<evidence type="ECO:0000259" key="4">
    <source>
        <dbReference type="Pfam" id="PF17246"/>
    </source>
</evidence>
<reference evidence="6" key="2">
    <citation type="submission" date="2025-08" db="UniProtKB">
        <authorList>
            <consortium name="RefSeq"/>
        </authorList>
    </citation>
    <scope>IDENTIFICATION</scope>
    <source>
        <tissue evidence="6">Leaf</tissue>
    </source>
</reference>
<name>A0A8B8Q0B7_9MYRT</name>